<accession>A0A017T2S2</accession>
<evidence type="ECO:0000256" key="1">
    <source>
        <dbReference type="SAM" id="MobiDB-lite"/>
    </source>
</evidence>
<dbReference type="PANTHER" id="PTHR38033:SF1">
    <property type="entry name" value="DOTU FAMILY TYPE IV_VI SECRETION SYSTEM PROTEIN"/>
    <property type="match status" value="1"/>
</dbReference>
<dbReference type="STRING" id="1192034.CAP_6441"/>
<dbReference type="Pfam" id="PF09850">
    <property type="entry name" value="DotU"/>
    <property type="match status" value="1"/>
</dbReference>
<dbReference type="PANTHER" id="PTHR38033">
    <property type="entry name" value="MEMBRANE PROTEIN-RELATED"/>
    <property type="match status" value="1"/>
</dbReference>
<dbReference type="Gene3D" id="1.25.40.590">
    <property type="entry name" value="Type IV / VI secretion system, DotU"/>
    <property type="match status" value="1"/>
</dbReference>
<keyword evidence="2" id="KW-1133">Transmembrane helix</keyword>
<comment type="caution">
    <text evidence="4">The sequence shown here is derived from an EMBL/GenBank/DDBJ whole genome shotgun (WGS) entry which is preliminary data.</text>
</comment>
<name>A0A017T2S2_9BACT</name>
<dbReference type="eggNOG" id="COG3455">
    <property type="taxonomic scope" value="Bacteria"/>
</dbReference>
<feature type="transmembrane region" description="Helical" evidence="2">
    <location>
        <begin position="229"/>
        <end position="249"/>
    </location>
</feature>
<dbReference type="AlphaFoldDB" id="A0A017T2S2"/>
<evidence type="ECO:0000259" key="3">
    <source>
        <dbReference type="Pfam" id="PF09850"/>
    </source>
</evidence>
<feature type="region of interest" description="Disordered" evidence="1">
    <location>
        <begin position="1"/>
        <end position="21"/>
    </location>
</feature>
<gene>
    <name evidence="4" type="ORF">CAP_6441</name>
</gene>
<keyword evidence="2" id="KW-0472">Membrane</keyword>
<dbReference type="Proteomes" id="UP000019678">
    <property type="component" value="Unassembled WGS sequence"/>
</dbReference>
<keyword evidence="2" id="KW-0812">Transmembrane</keyword>
<keyword evidence="5" id="KW-1185">Reference proteome</keyword>
<organism evidence="4 5">
    <name type="scientific">Chondromyces apiculatus DSM 436</name>
    <dbReference type="NCBI Taxonomy" id="1192034"/>
    <lineage>
        <taxon>Bacteria</taxon>
        <taxon>Pseudomonadati</taxon>
        <taxon>Myxococcota</taxon>
        <taxon>Polyangia</taxon>
        <taxon>Polyangiales</taxon>
        <taxon>Polyangiaceae</taxon>
        <taxon>Chondromyces</taxon>
    </lineage>
</organism>
<dbReference type="EMBL" id="ASRX01000054">
    <property type="protein sequence ID" value="EYF02861.1"/>
    <property type="molecule type" value="Genomic_DNA"/>
</dbReference>
<dbReference type="InterPro" id="IPR017732">
    <property type="entry name" value="T4/T6SS_DotU"/>
</dbReference>
<evidence type="ECO:0000256" key="2">
    <source>
        <dbReference type="SAM" id="Phobius"/>
    </source>
</evidence>
<evidence type="ECO:0000313" key="4">
    <source>
        <dbReference type="EMBL" id="EYF02861.1"/>
    </source>
</evidence>
<dbReference type="InterPro" id="IPR038522">
    <property type="entry name" value="T4/T6SS_DotU_sf"/>
</dbReference>
<reference evidence="4 5" key="1">
    <citation type="submission" date="2013-05" db="EMBL/GenBank/DDBJ databases">
        <title>Genome assembly of Chondromyces apiculatus DSM 436.</title>
        <authorList>
            <person name="Sharma G."/>
            <person name="Khatri I."/>
            <person name="Kaur C."/>
            <person name="Mayilraj S."/>
            <person name="Subramanian S."/>
        </authorList>
    </citation>
    <scope>NUCLEOTIDE SEQUENCE [LARGE SCALE GENOMIC DNA]</scope>
    <source>
        <strain evidence="4 5">DSM 436</strain>
    </source>
</reference>
<dbReference type="NCBIfam" id="TIGR03349">
    <property type="entry name" value="IV_VI_DotU"/>
    <property type="match status" value="1"/>
</dbReference>
<sequence>MTTAPLAIAGPRSRRGAPPRGALAPAGASVTLLLKAFQDFYAEVARQKALLLHPMGGTPPSPDAVRQHLVDLLESQAVALSRHLAEHELRLYDDAQYIMAATADEALLDLDWVGRSDWAERPLEAHLFHTHDAGERFFRKLDDVLEGRATVSTALLLVYLAALGLGFQGKFRALGARDQPEMYRRRLARHLGRMDPALLAPNQGLCPEASAHTLENAPRAELPTLRAGWVPLFAVVACLLLVAQLLWAYRVTDVNEALDRVEGVR</sequence>
<dbReference type="RefSeq" id="WP_044246954.1">
    <property type="nucleotide sequence ID" value="NZ_ASRX01000054.1"/>
</dbReference>
<evidence type="ECO:0000313" key="5">
    <source>
        <dbReference type="Proteomes" id="UP000019678"/>
    </source>
</evidence>
<feature type="domain" description="Type IV / VI secretion system DotU" evidence="3">
    <location>
        <begin position="57"/>
        <end position="248"/>
    </location>
</feature>
<proteinExistence type="predicted"/>
<dbReference type="OrthoDB" id="345640at2"/>
<protein>
    <recommendedName>
        <fullName evidence="3">Type IV / VI secretion system DotU domain-containing protein</fullName>
    </recommendedName>
</protein>